<sequence length="317" mass="34972">MELRHLRYFITVAEELHFARAAERLNIAAPTLTVQIQEIERVLSVRLFTRTKRSVMLTSAGKVFLDEARLVLDQYAKAESAGRRAGRGEIGRIEIGYVGSAAYAGVLQEQISQFTQQWPGVDIRAREYPMEELPTLIEEGQLDLGFVRLPMAYPSSLRSHILLRDVFCVAFCSSHPKAKQDAPLQPRELAGLKFVMPEQELGTYEVARRGRFPPDIVAKPGSLLSVLTQVSLGAGVSVIPSSVRKAVRLPNIEFRSIAGKPITSEIAVLFRAEESAPSARNFIHQILHTPISMLGGEGTSLLNAATTGNQRTKLAKN</sequence>
<dbReference type="RefSeq" id="WP_094573540.1">
    <property type="nucleotide sequence ID" value="NZ_JBHEEL010000011.1"/>
</dbReference>
<evidence type="ECO:0000256" key="4">
    <source>
        <dbReference type="ARBA" id="ARBA00023163"/>
    </source>
</evidence>
<dbReference type="InterPro" id="IPR005119">
    <property type="entry name" value="LysR_subst-bd"/>
</dbReference>
<dbReference type="InterPro" id="IPR036390">
    <property type="entry name" value="WH_DNA-bd_sf"/>
</dbReference>
<dbReference type="InterPro" id="IPR000847">
    <property type="entry name" value="LysR_HTH_N"/>
</dbReference>
<dbReference type="EMBL" id="NNRK01000011">
    <property type="protein sequence ID" value="OYR18648.1"/>
    <property type="molecule type" value="Genomic_DNA"/>
</dbReference>
<evidence type="ECO:0000313" key="7">
    <source>
        <dbReference type="Proteomes" id="UP000216345"/>
    </source>
</evidence>
<dbReference type="eggNOG" id="COG0583">
    <property type="taxonomic scope" value="Bacteria"/>
</dbReference>
<comment type="similarity">
    <text evidence="1">Belongs to the LysR transcriptional regulatory family.</text>
</comment>
<name>A0A256FV87_9HYPH</name>
<proteinExistence type="inferred from homology"/>
<dbReference type="AlphaFoldDB" id="A0A256FV87"/>
<dbReference type="PANTHER" id="PTHR30346:SF30">
    <property type="entry name" value="SMALL NEUTRAL PROTEASE REGULATORY PROTEIN"/>
    <property type="match status" value="1"/>
</dbReference>
<reference evidence="6 7" key="1">
    <citation type="submission" date="2017-07" db="EMBL/GenBank/DDBJ databases">
        <title>Phylogenetic study on the rhizospheric bacterium Ochrobactrum sp. A44.</title>
        <authorList>
            <person name="Krzyzanowska D.M."/>
            <person name="Ossowicki A."/>
            <person name="Rajewska M."/>
            <person name="Maciag T."/>
            <person name="Kaczynski Z."/>
            <person name="Czerwicka M."/>
            <person name="Jafra S."/>
        </authorList>
    </citation>
    <scope>NUCLEOTIDE SEQUENCE [LARGE SCALE GENOMIC DNA]</scope>
    <source>
        <strain evidence="6 7">PR17</strain>
    </source>
</reference>
<keyword evidence="2" id="KW-0805">Transcription regulation</keyword>
<feature type="domain" description="HTH lysR-type" evidence="5">
    <location>
        <begin position="1"/>
        <end position="58"/>
    </location>
</feature>
<protein>
    <submittedName>
        <fullName evidence="6">LysR substrate binding domain protein</fullName>
    </submittedName>
</protein>
<dbReference type="CDD" id="cd08414">
    <property type="entry name" value="PBP2_LTTR_aromatics_like"/>
    <property type="match status" value="1"/>
</dbReference>
<evidence type="ECO:0000313" key="6">
    <source>
        <dbReference type="EMBL" id="OYR18648.1"/>
    </source>
</evidence>
<dbReference type="GO" id="GO:0003700">
    <property type="term" value="F:DNA-binding transcription factor activity"/>
    <property type="evidence" value="ECO:0007669"/>
    <property type="project" value="InterPro"/>
</dbReference>
<comment type="caution">
    <text evidence="6">The sequence shown here is derived from an EMBL/GenBank/DDBJ whole genome shotgun (WGS) entry which is preliminary data.</text>
</comment>
<dbReference type="Pfam" id="PF03466">
    <property type="entry name" value="LysR_substrate"/>
    <property type="match status" value="1"/>
</dbReference>
<gene>
    <name evidence="6" type="ORF">CEV32_3120</name>
</gene>
<accession>A0A256FV87</accession>
<dbReference type="Pfam" id="PF00126">
    <property type="entry name" value="HTH_1"/>
    <property type="match status" value="1"/>
</dbReference>
<evidence type="ECO:0000256" key="2">
    <source>
        <dbReference type="ARBA" id="ARBA00023015"/>
    </source>
</evidence>
<organism evidence="6 7">
    <name type="scientific">Brucella rhizosphaerae</name>
    <dbReference type="NCBI Taxonomy" id="571254"/>
    <lineage>
        <taxon>Bacteria</taxon>
        <taxon>Pseudomonadati</taxon>
        <taxon>Pseudomonadota</taxon>
        <taxon>Alphaproteobacteria</taxon>
        <taxon>Hyphomicrobiales</taxon>
        <taxon>Brucellaceae</taxon>
        <taxon>Brucella/Ochrobactrum group</taxon>
        <taxon>Brucella</taxon>
    </lineage>
</organism>
<dbReference type="Gene3D" id="1.10.10.10">
    <property type="entry name" value="Winged helix-like DNA-binding domain superfamily/Winged helix DNA-binding domain"/>
    <property type="match status" value="1"/>
</dbReference>
<keyword evidence="4" id="KW-0804">Transcription</keyword>
<dbReference type="SUPFAM" id="SSF46785">
    <property type="entry name" value="Winged helix' DNA-binding domain"/>
    <property type="match status" value="1"/>
</dbReference>
<dbReference type="SUPFAM" id="SSF53850">
    <property type="entry name" value="Periplasmic binding protein-like II"/>
    <property type="match status" value="1"/>
</dbReference>
<dbReference type="FunFam" id="1.10.10.10:FF:000001">
    <property type="entry name" value="LysR family transcriptional regulator"/>
    <property type="match status" value="1"/>
</dbReference>
<keyword evidence="3" id="KW-0238">DNA-binding</keyword>
<dbReference type="GO" id="GO:0032993">
    <property type="term" value="C:protein-DNA complex"/>
    <property type="evidence" value="ECO:0007669"/>
    <property type="project" value="TreeGrafter"/>
</dbReference>
<dbReference type="Gene3D" id="3.40.190.10">
    <property type="entry name" value="Periplasmic binding protein-like II"/>
    <property type="match status" value="2"/>
</dbReference>
<dbReference type="OrthoDB" id="9811588at2"/>
<dbReference type="PANTHER" id="PTHR30346">
    <property type="entry name" value="TRANSCRIPTIONAL DUAL REGULATOR HCAR-RELATED"/>
    <property type="match status" value="1"/>
</dbReference>
<evidence type="ECO:0000256" key="1">
    <source>
        <dbReference type="ARBA" id="ARBA00009437"/>
    </source>
</evidence>
<dbReference type="InterPro" id="IPR036388">
    <property type="entry name" value="WH-like_DNA-bd_sf"/>
</dbReference>
<dbReference type="PROSITE" id="PS50931">
    <property type="entry name" value="HTH_LYSR"/>
    <property type="match status" value="1"/>
</dbReference>
<dbReference type="Proteomes" id="UP000216345">
    <property type="component" value="Unassembled WGS sequence"/>
</dbReference>
<keyword evidence="7" id="KW-1185">Reference proteome</keyword>
<evidence type="ECO:0000259" key="5">
    <source>
        <dbReference type="PROSITE" id="PS50931"/>
    </source>
</evidence>
<evidence type="ECO:0000256" key="3">
    <source>
        <dbReference type="ARBA" id="ARBA00023125"/>
    </source>
</evidence>
<dbReference type="GO" id="GO:0003677">
    <property type="term" value="F:DNA binding"/>
    <property type="evidence" value="ECO:0007669"/>
    <property type="project" value="UniProtKB-KW"/>
</dbReference>